<comment type="caution">
    <text evidence="3">The sequence shown here is derived from an EMBL/GenBank/DDBJ whole genome shotgun (WGS) entry which is preliminary data.</text>
</comment>
<keyword evidence="4" id="KW-1185">Reference proteome</keyword>
<evidence type="ECO:0000256" key="1">
    <source>
        <dbReference type="SAM" id="MobiDB-lite"/>
    </source>
</evidence>
<proteinExistence type="predicted"/>
<organism evidence="3 4">
    <name type="scientific">Heracleum sosnowskyi</name>
    <dbReference type="NCBI Taxonomy" id="360622"/>
    <lineage>
        <taxon>Eukaryota</taxon>
        <taxon>Viridiplantae</taxon>
        <taxon>Streptophyta</taxon>
        <taxon>Embryophyta</taxon>
        <taxon>Tracheophyta</taxon>
        <taxon>Spermatophyta</taxon>
        <taxon>Magnoliopsida</taxon>
        <taxon>eudicotyledons</taxon>
        <taxon>Gunneridae</taxon>
        <taxon>Pentapetalae</taxon>
        <taxon>asterids</taxon>
        <taxon>campanulids</taxon>
        <taxon>Apiales</taxon>
        <taxon>Apiaceae</taxon>
        <taxon>Apioideae</taxon>
        <taxon>apioid superclade</taxon>
        <taxon>Tordylieae</taxon>
        <taxon>Tordyliinae</taxon>
        <taxon>Heracleum</taxon>
    </lineage>
</organism>
<dbReference type="PANTHER" id="PTHR31704:SF48">
    <property type="entry name" value="L10-INTERACTING MYB DOMAIN-CONTAINING PROTEIN-LIKE"/>
    <property type="match status" value="1"/>
</dbReference>
<name>A0AAD8J6N3_9APIA</name>
<reference evidence="3" key="1">
    <citation type="submission" date="2023-02" db="EMBL/GenBank/DDBJ databases">
        <title>Genome of toxic invasive species Heracleum sosnowskyi carries increased number of genes despite the absence of recent whole-genome duplications.</title>
        <authorList>
            <person name="Schelkunov M."/>
            <person name="Shtratnikova V."/>
            <person name="Makarenko M."/>
            <person name="Klepikova A."/>
            <person name="Omelchenko D."/>
            <person name="Novikova G."/>
            <person name="Obukhova E."/>
            <person name="Bogdanov V."/>
            <person name="Penin A."/>
            <person name="Logacheva M."/>
        </authorList>
    </citation>
    <scope>NUCLEOTIDE SEQUENCE</scope>
    <source>
        <strain evidence="3">Hsosn_3</strain>
        <tissue evidence="3">Leaf</tissue>
    </source>
</reference>
<gene>
    <name evidence="3" type="ORF">POM88_008437</name>
</gene>
<evidence type="ECO:0000259" key="2">
    <source>
        <dbReference type="Pfam" id="PF12776"/>
    </source>
</evidence>
<accession>A0AAD8J6N3</accession>
<evidence type="ECO:0000313" key="3">
    <source>
        <dbReference type="EMBL" id="KAK1398574.1"/>
    </source>
</evidence>
<reference evidence="3" key="2">
    <citation type="submission" date="2023-05" db="EMBL/GenBank/DDBJ databases">
        <authorList>
            <person name="Schelkunov M.I."/>
        </authorList>
    </citation>
    <scope>NUCLEOTIDE SEQUENCE</scope>
    <source>
        <strain evidence="3">Hsosn_3</strain>
        <tissue evidence="3">Leaf</tissue>
    </source>
</reference>
<feature type="domain" description="Myb/SANT-like" evidence="2">
    <location>
        <begin position="23"/>
        <end position="89"/>
    </location>
</feature>
<feature type="region of interest" description="Disordered" evidence="1">
    <location>
        <begin position="88"/>
        <end position="114"/>
    </location>
</feature>
<dbReference type="AlphaFoldDB" id="A0AAD8J6N3"/>
<dbReference type="EMBL" id="JAUIZM010000002">
    <property type="protein sequence ID" value="KAK1398574.1"/>
    <property type="molecule type" value="Genomic_DNA"/>
</dbReference>
<evidence type="ECO:0000313" key="4">
    <source>
        <dbReference type="Proteomes" id="UP001237642"/>
    </source>
</evidence>
<sequence>MDQSSETPIQKNLRTYWKDEILTKTFLEASILEGTVSGRQGSSLKPYSWENVGEILRKTHSFDVDQSQVINRYDYLRHRYAAWCSLKTKTEENDEMEEESEDESQRTSQGTQFMNSLRDQIALKLSPSS</sequence>
<dbReference type="PANTHER" id="PTHR31704">
    <property type="entry name" value="MYB/SANT-LIKE DNA-BINDING DOMAIN PROTEIN-RELATED"/>
    <property type="match status" value="1"/>
</dbReference>
<protein>
    <recommendedName>
        <fullName evidence="2">Myb/SANT-like domain-containing protein</fullName>
    </recommendedName>
</protein>
<feature type="compositionally biased region" description="Acidic residues" evidence="1">
    <location>
        <begin position="92"/>
        <end position="102"/>
    </location>
</feature>
<dbReference type="Pfam" id="PF12776">
    <property type="entry name" value="Myb_DNA-bind_3"/>
    <property type="match status" value="1"/>
</dbReference>
<dbReference type="Proteomes" id="UP001237642">
    <property type="component" value="Unassembled WGS sequence"/>
</dbReference>
<dbReference type="InterPro" id="IPR024752">
    <property type="entry name" value="Myb/SANT-like_dom"/>
</dbReference>